<evidence type="ECO:0000256" key="4">
    <source>
        <dbReference type="ARBA" id="ARBA00023027"/>
    </source>
</evidence>
<dbReference type="EMBL" id="JAAXLS010000004">
    <property type="protein sequence ID" value="NKQ52961.1"/>
    <property type="molecule type" value="Genomic_DNA"/>
</dbReference>
<sequence>MTSLLHVDSSASPIENSVSRQLTALYAERWPGRYVHRDLARDPVPLIGPAYVTLGTRVEREGAGVLPADAGEEREWALTEPLIAELRAADVVLLGVPMYNFGVPTSLKAWIDRISFPSAYDDAAGQSVLRDTTVIAVLTRGGAYGPGTPRAGCDFQEPYLRAHFGKLGVTDLRFVCAEMTRADDIPGLAEFREMKLKSLAAAREQLIAMR</sequence>
<dbReference type="RefSeq" id="WP_168513431.1">
    <property type="nucleotide sequence ID" value="NZ_JAAXLS010000004.1"/>
</dbReference>
<comment type="function">
    <text evidence="6">Also exhibits azoreductase activity. Catalyzes the reductive cleavage of the azo bond in aromatic azo compounds to the corresponding amines.</text>
</comment>
<comment type="caution">
    <text evidence="8">The sequence shown here is derived from an EMBL/GenBank/DDBJ whole genome shotgun (WGS) entry which is preliminary data.</text>
</comment>
<dbReference type="Pfam" id="PF02525">
    <property type="entry name" value="Flavodoxin_2"/>
    <property type="match status" value="1"/>
</dbReference>
<dbReference type="EC" id="1.7.1.17" evidence="6"/>
<comment type="catalytic activity">
    <reaction evidence="6">
        <text>2 a quinone + NADH + H(+) = 2 a 1,4-benzosemiquinone + NAD(+)</text>
        <dbReference type="Rhea" id="RHEA:65952"/>
        <dbReference type="ChEBI" id="CHEBI:15378"/>
        <dbReference type="ChEBI" id="CHEBI:57540"/>
        <dbReference type="ChEBI" id="CHEBI:57945"/>
        <dbReference type="ChEBI" id="CHEBI:132124"/>
        <dbReference type="ChEBI" id="CHEBI:134225"/>
    </reaction>
</comment>
<dbReference type="PANTHER" id="PTHR43741:SF4">
    <property type="entry name" value="FMN-DEPENDENT NADH:QUINONE OXIDOREDUCTASE"/>
    <property type="match status" value="1"/>
</dbReference>
<comment type="cofactor">
    <cofactor evidence="6">
        <name>FMN</name>
        <dbReference type="ChEBI" id="CHEBI:58210"/>
    </cofactor>
    <text evidence="6">Binds 1 FMN per subunit.</text>
</comment>
<evidence type="ECO:0000256" key="3">
    <source>
        <dbReference type="ARBA" id="ARBA00023002"/>
    </source>
</evidence>
<dbReference type="Gene3D" id="3.40.50.360">
    <property type="match status" value="1"/>
</dbReference>
<dbReference type="EC" id="1.6.5.-" evidence="6"/>
<proteinExistence type="inferred from homology"/>
<feature type="binding site" evidence="6">
    <location>
        <begin position="139"/>
        <end position="142"/>
    </location>
    <ligand>
        <name>FMN</name>
        <dbReference type="ChEBI" id="CHEBI:58210"/>
    </ligand>
</feature>
<evidence type="ECO:0000256" key="5">
    <source>
        <dbReference type="ARBA" id="ARBA00048542"/>
    </source>
</evidence>
<keyword evidence="1 6" id="KW-0285">Flavoprotein</keyword>
<feature type="binding site" evidence="6">
    <location>
        <begin position="98"/>
        <end position="101"/>
    </location>
    <ligand>
        <name>FMN</name>
        <dbReference type="ChEBI" id="CHEBI:58210"/>
    </ligand>
</feature>
<protein>
    <recommendedName>
        <fullName evidence="6">FMN dependent NADH:quinone oxidoreductase</fullName>
        <ecNumber evidence="6">1.6.5.-</ecNumber>
    </recommendedName>
    <alternativeName>
        <fullName evidence="6">Azo-dye reductase</fullName>
    </alternativeName>
    <alternativeName>
        <fullName evidence="6">FMN-dependent NADH-azo compound oxidoreductase</fullName>
    </alternativeName>
    <alternativeName>
        <fullName evidence="6">FMN-dependent NADH-azoreductase</fullName>
        <ecNumber evidence="6">1.7.1.17</ecNumber>
    </alternativeName>
</protein>
<comment type="function">
    <text evidence="6">Quinone reductase that provides resistance to thiol-specific stress caused by electrophilic quinones.</text>
</comment>
<dbReference type="HAMAP" id="MF_01216">
    <property type="entry name" value="Azoreductase_type1"/>
    <property type="match status" value="1"/>
</dbReference>
<dbReference type="PANTHER" id="PTHR43741">
    <property type="entry name" value="FMN-DEPENDENT NADH-AZOREDUCTASE 1"/>
    <property type="match status" value="1"/>
</dbReference>
<dbReference type="SUPFAM" id="SSF52218">
    <property type="entry name" value="Flavoproteins"/>
    <property type="match status" value="1"/>
</dbReference>
<dbReference type="Proteomes" id="UP000715441">
    <property type="component" value="Unassembled WGS sequence"/>
</dbReference>
<comment type="subunit">
    <text evidence="6">Homodimer.</text>
</comment>
<keyword evidence="3 6" id="KW-0560">Oxidoreductase</keyword>
<feature type="domain" description="Flavodoxin-like fold" evidence="7">
    <location>
        <begin position="4"/>
        <end position="183"/>
    </location>
</feature>
<keyword evidence="4 6" id="KW-0520">NAD</keyword>
<keyword evidence="9" id="KW-1185">Reference proteome</keyword>
<evidence type="ECO:0000313" key="8">
    <source>
        <dbReference type="EMBL" id="NKQ52961.1"/>
    </source>
</evidence>
<accession>A0ABX1J0P1</accession>
<evidence type="ECO:0000256" key="1">
    <source>
        <dbReference type="ARBA" id="ARBA00022630"/>
    </source>
</evidence>
<dbReference type="InterPro" id="IPR023048">
    <property type="entry name" value="NADH:quinone_OxRdtase_FMN_depd"/>
</dbReference>
<evidence type="ECO:0000259" key="7">
    <source>
        <dbReference type="Pfam" id="PF02525"/>
    </source>
</evidence>
<evidence type="ECO:0000313" key="9">
    <source>
        <dbReference type="Proteomes" id="UP000715441"/>
    </source>
</evidence>
<evidence type="ECO:0000256" key="6">
    <source>
        <dbReference type="HAMAP-Rule" id="MF_01216"/>
    </source>
</evidence>
<feature type="binding site" evidence="6">
    <location>
        <position position="10"/>
    </location>
    <ligand>
        <name>FMN</name>
        <dbReference type="ChEBI" id="CHEBI:58210"/>
    </ligand>
</feature>
<comment type="catalytic activity">
    <reaction evidence="5">
        <text>N,N-dimethyl-1,4-phenylenediamine + anthranilate + 2 NAD(+) = 2-(4-dimethylaminophenyl)diazenylbenzoate + 2 NADH + 2 H(+)</text>
        <dbReference type="Rhea" id="RHEA:55872"/>
        <dbReference type="ChEBI" id="CHEBI:15378"/>
        <dbReference type="ChEBI" id="CHEBI:15783"/>
        <dbReference type="ChEBI" id="CHEBI:16567"/>
        <dbReference type="ChEBI" id="CHEBI:57540"/>
        <dbReference type="ChEBI" id="CHEBI:57945"/>
        <dbReference type="ChEBI" id="CHEBI:71579"/>
        <dbReference type="EC" id="1.7.1.17"/>
    </reaction>
    <physiologicalReaction direction="right-to-left" evidence="5">
        <dbReference type="Rhea" id="RHEA:55874"/>
    </physiologicalReaction>
</comment>
<gene>
    <name evidence="6" type="primary">azoR</name>
    <name evidence="8" type="ORF">HFP15_08720</name>
</gene>
<evidence type="ECO:0000256" key="2">
    <source>
        <dbReference type="ARBA" id="ARBA00022643"/>
    </source>
</evidence>
<organism evidence="8 9">
    <name type="scientific">Amycolatopsis acididurans</name>
    <dbReference type="NCBI Taxonomy" id="2724524"/>
    <lineage>
        <taxon>Bacteria</taxon>
        <taxon>Bacillati</taxon>
        <taxon>Actinomycetota</taxon>
        <taxon>Actinomycetes</taxon>
        <taxon>Pseudonocardiales</taxon>
        <taxon>Pseudonocardiaceae</taxon>
        <taxon>Amycolatopsis</taxon>
    </lineage>
</organism>
<dbReference type="InterPro" id="IPR050104">
    <property type="entry name" value="FMN-dep_NADH:Q_OxRdtase_AzoR1"/>
</dbReference>
<reference evidence="8 9" key="1">
    <citation type="submission" date="2020-04" db="EMBL/GenBank/DDBJ databases">
        <title>Novel species.</title>
        <authorList>
            <person name="Teo W.F.A."/>
            <person name="Lipun K."/>
            <person name="Srisuk N."/>
            <person name="Duangmal K."/>
        </authorList>
    </citation>
    <scope>NUCLEOTIDE SEQUENCE [LARGE SCALE GENOMIC DNA]</scope>
    <source>
        <strain evidence="8 9">K13G38</strain>
    </source>
</reference>
<comment type="similarity">
    <text evidence="6">Belongs to the azoreductase type 1 family.</text>
</comment>
<dbReference type="InterPro" id="IPR029039">
    <property type="entry name" value="Flavoprotein-like_sf"/>
</dbReference>
<feature type="binding site" evidence="6">
    <location>
        <begin position="17"/>
        <end position="19"/>
    </location>
    <ligand>
        <name>FMN</name>
        <dbReference type="ChEBI" id="CHEBI:58210"/>
    </ligand>
</feature>
<dbReference type="InterPro" id="IPR003680">
    <property type="entry name" value="Flavodoxin_fold"/>
</dbReference>
<name>A0ABX1J0P1_9PSEU</name>
<keyword evidence="2 6" id="KW-0288">FMN</keyword>